<evidence type="ECO:0000313" key="5">
    <source>
        <dbReference type="Proteomes" id="UP000472272"/>
    </source>
</evidence>
<name>A0A670HRA3_PODMU</name>
<dbReference type="PANTHER" id="PTHR45690">
    <property type="entry name" value="NACHT, LRR AND PYD DOMAINS-CONTAINING PROTEIN 12"/>
    <property type="match status" value="1"/>
</dbReference>
<dbReference type="InterPro" id="IPR001611">
    <property type="entry name" value="Leu-rich_rpt"/>
</dbReference>
<dbReference type="SUPFAM" id="SSF52047">
    <property type="entry name" value="RNI-like"/>
    <property type="match status" value="1"/>
</dbReference>
<evidence type="ECO:0000256" key="2">
    <source>
        <dbReference type="ARBA" id="ARBA00022490"/>
    </source>
</evidence>
<proteinExistence type="predicted"/>
<reference evidence="4" key="3">
    <citation type="submission" date="2025-09" db="UniProtKB">
        <authorList>
            <consortium name="Ensembl"/>
        </authorList>
    </citation>
    <scope>IDENTIFICATION</scope>
</reference>
<accession>A0A670HRA3</accession>
<dbReference type="Pfam" id="PF13516">
    <property type="entry name" value="LRR_6"/>
    <property type="match status" value="1"/>
</dbReference>
<dbReference type="OMA" id="MCILTVQ"/>
<dbReference type="GeneTree" id="ENSGT00990000211960"/>
<reference evidence="4" key="2">
    <citation type="submission" date="2025-08" db="UniProtKB">
        <authorList>
            <consortium name="Ensembl"/>
        </authorList>
    </citation>
    <scope>IDENTIFICATION</scope>
</reference>
<dbReference type="Proteomes" id="UP000472272">
    <property type="component" value="Chromosome 1"/>
</dbReference>
<keyword evidence="3" id="KW-0677">Repeat</keyword>
<dbReference type="PANTHER" id="PTHR45690:SF19">
    <property type="entry name" value="NACHT, LRR AND PYD DOMAINS-CONTAINING PROTEIN 3"/>
    <property type="match status" value="1"/>
</dbReference>
<dbReference type="AlphaFoldDB" id="A0A670HRA3"/>
<dbReference type="GO" id="GO:0005737">
    <property type="term" value="C:cytoplasm"/>
    <property type="evidence" value="ECO:0007669"/>
    <property type="project" value="UniProtKB-SubCell"/>
</dbReference>
<dbReference type="SMART" id="SM00368">
    <property type="entry name" value="LRR_RI"/>
    <property type="match status" value="2"/>
</dbReference>
<dbReference type="Ensembl" id="ENSPMRT00000001714.1">
    <property type="protein sequence ID" value="ENSPMRP00000001612.1"/>
    <property type="gene ID" value="ENSPMRG00000001195.1"/>
</dbReference>
<protein>
    <submittedName>
        <fullName evidence="4">Uncharacterized protein</fullName>
    </submittedName>
</protein>
<comment type="subcellular location">
    <subcellularLocation>
        <location evidence="1">Cytoplasm</location>
    </subcellularLocation>
</comment>
<dbReference type="InterPro" id="IPR050637">
    <property type="entry name" value="NLRP_innate_immun_reg"/>
</dbReference>
<keyword evidence="5" id="KW-1185">Reference proteome</keyword>
<evidence type="ECO:0000256" key="3">
    <source>
        <dbReference type="ARBA" id="ARBA00022737"/>
    </source>
</evidence>
<reference evidence="4 5" key="1">
    <citation type="journal article" date="2019" name="Proc. Natl. Acad. Sci. U.S.A.">
        <title>Regulatory changes in pterin and carotenoid genes underlie balanced color polymorphisms in the wall lizard.</title>
        <authorList>
            <person name="Andrade P."/>
            <person name="Pinho C."/>
            <person name="Perez I de Lanuza G."/>
            <person name="Afonso S."/>
            <person name="Brejcha J."/>
            <person name="Rubin C.J."/>
            <person name="Wallerman O."/>
            <person name="Pereira P."/>
            <person name="Sabatino S.J."/>
            <person name="Bellati A."/>
            <person name="Pellitteri-Rosa D."/>
            <person name="Bosakova Z."/>
            <person name="Bunikis I."/>
            <person name="Carretero M.A."/>
            <person name="Feiner N."/>
            <person name="Marsik P."/>
            <person name="Pauperio F."/>
            <person name="Salvi D."/>
            <person name="Soler L."/>
            <person name="While G.M."/>
            <person name="Uller T."/>
            <person name="Font E."/>
            <person name="Andersson L."/>
            <person name="Carneiro M."/>
        </authorList>
    </citation>
    <scope>NUCLEOTIDE SEQUENCE</scope>
</reference>
<dbReference type="Gene3D" id="3.80.10.10">
    <property type="entry name" value="Ribonuclease Inhibitor"/>
    <property type="match status" value="1"/>
</dbReference>
<organism evidence="4 5">
    <name type="scientific">Podarcis muralis</name>
    <name type="common">Wall lizard</name>
    <name type="synonym">Lacerta muralis</name>
    <dbReference type="NCBI Taxonomy" id="64176"/>
    <lineage>
        <taxon>Eukaryota</taxon>
        <taxon>Metazoa</taxon>
        <taxon>Chordata</taxon>
        <taxon>Craniata</taxon>
        <taxon>Vertebrata</taxon>
        <taxon>Euteleostomi</taxon>
        <taxon>Lepidosauria</taxon>
        <taxon>Squamata</taxon>
        <taxon>Bifurcata</taxon>
        <taxon>Unidentata</taxon>
        <taxon>Episquamata</taxon>
        <taxon>Laterata</taxon>
        <taxon>Lacertibaenia</taxon>
        <taxon>Lacertidae</taxon>
        <taxon>Podarcis</taxon>
    </lineage>
</organism>
<evidence type="ECO:0000256" key="1">
    <source>
        <dbReference type="ARBA" id="ARBA00004496"/>
    </source>
</evidence>
<sequence length="147" mass="16002">MTPVLVLCLGKTVRSGFAEVPPHKQKAQLSHCSFTQACGGDLAEVLRESQTLIELDLAWNEIEDKGVELLCEGLKHPDCKLEILELHGCGKTPAACENLCAALTTNQSLTRLHVSCDVLGASGKDQFRNALTCRSANTIFSVQYIFQ</sequence>
<dbReference type="InterPro" id="IPR032675">
    <property type="entry name" value="LRR_dom_sf"/>
</dbReference>
<keyword evidence="2" id="KW-0963">Cytoplasm</keyword>
<evidence type="ECO:0000313" key="4">
    <source>
        <dbReference type="Ensembl" id="ENSPMRP00000001612.1"/>
    </source>
</evidence>